<dbReference type="Proteomes" id="UP000829398">
    <property type="component" value="Chromosome 9"/>
</dbReference>
<comment type="caution">
    <text evidence="1">The sequence shown here is derived from an EMBL/GenBank/DDBJ whole genome shotgun (WGS) entry which is preliminary data.</text>
</comment>
<organism evidence="1 2">
    <name type="scientific">Citrus sinensis</name>
    <name type="common">Sweet orange</name>
    <name type="synonym">Citrus aurantium var. sinensis</name>
    <dbReference type="NCBI Taxonomy" id="2711"/>
    <lineage>
        <taxon>Eukaryota</taxon>
        <taxon>Viridiplantae</taxon>
        <taxon>Streptophyta</taxon>
        <taxon>Embryophyta</taxon>
        <taxon>Tracheophyta</taxon>
        <taxon>Spermatophyta</taxon>
        <taxon>Magnoliopsida</taxon>
        <taxon>eudicotyledons</taxon>
        <taxon>Gunneridae</taxon>
        <taxon>Pentapetalae</taxon>
        <taxon>rosids</taxon>
        <taxon>malvids</taxon>
        <taxon>Sapindales</taxon>
        <taxon>Rutaceae</taxon>
        <taxon>Aurantioideae</taxon>
        <taxon>Citrus</taxon>
    </lineage>
</organism>
<sequence>MARLVLIFFIVACLKTVNVLAQGNAPTATPVGVGAATQGNIAAAPAGTSSLGGLGVNYGLLGDNLPTPDKVIDLIKSNKINKVRIFEPKQAVLQALKDSNLELALGTRNEDLQSLATDPSAATKFVQENVVAYSPGVKFSYITLGNEVIPGQYANFVFDAMQNMQNALKAANVNVPVSTVVATSVLGSSYPPSNATFGQDASAVMEKIVSFLQQNQYPLLANVYTCFPYFAEPTNINADYALGNANVAKGVTDGSIHYNTMFDAMIDALYVAMEKVGGKDVKLVVSETGWPSAGVNLATMDNAKAYVNNVIQRVSSGKGTPLRPSIPIEAYIFAMFNENQKPAGTEQNFGLFYPDMKPVYPVSIA</sequence>
<gene>
    <name evidence="1" type="ORF">KPL71_025488</name>
</gene>
<accession>A0ACB8HSR2</accession>
<evidence type="ECO:0000313" key="2">
    <source>
        <dbReference type="Proteomes" id="UP000829398"/>
    </source>
</evidence>
<dbReference type="EMBL" id="CM039178">
    <property type="protein sequence ID" value="KAH9677809.1"/>
    <property type="molecule type" value="Genomic_DNA"/>
</dbReference>
<reference evidence="2" key="1">
    <citation type="journal article" date="2023" name="Hortic. Res.">
        <title>A chromosome-level phased genome enabling allele-level studies in sweet orange: a case study on citrus Huanglongbing tolerance.</title>
        <authorList>
            <person name="Wu B."/>
            <person name="Yu Q."/>
            <person name="Deng Z."/>
            <person name="Duan Y."/>
            <person name="Luo F."/>
            <person name="Gmitter F. Jr."/>
        </authorList>
    </citation>
    <scope>NUCLEOTIDE SEQUENCE [LARGE SCALE GENOMIC DNA]</scope>
    <source>
        <strain evidence="2">cv. Valencia</strain>
    </source>
</reference>
<proteinExistence type="predicted"/>
<name>A0ACB8HSR2_CITSI</name>
<protein>
    <submittedName>
        <fullName evidence="1">Uncharacterized protein</fullName>
    </submittedName>
</protein>
<evidence type="ECO:0000313" key="1">
    <source>
        <dbReference type="EMBL" id="KAH9677809.1"/>
    </source>
</evidence>
<keyword evidence="2" id="KW-1185">Reference proteome</keyword>